<dbReference type="AlphaFoldDB" id="A0AAN7SF42"/>
<feature type="binding site" evidence="4">
    <location>
        <position position="226"/>
    </location>
    <ligand>
        <name>Ca(2+)</name>
        <dbReference type="ChEBI" id="CHEBI:29108"/>
    </ligand>
</feature>
<dbReference type="SUPFAM" id="SSF53474">
    <property type="entry name" value="alpha/beta-Hydrolases"/>
    <property type="match status" value="1"/>
</dbReference>
<keyword evidence="8" id="KW-1185">Reference proteome</keyword>
<evidence type="ECO:0000313" key="7">
    <source>
        <dbReference type="EMBL" id="KAK4875939.1"/>
    </source>
</evidence>
<dbReference type="GO" id="GO:0005615">
    <property type="term" value="C:extracellular space"/>
    <property type="evidence" value="ECO:0007669"/>
    <property type="project" value="TreeGrafter"/>
</dbReference>
<organism evidence="7 8">
    <name type="scientific">Aquatica leii</name>
    <dbReference type="NCBI Taxonomy" id="1421715"/>
    <lineage>
        <taxon>Eukaryota</taxon>
        <taxon>Metazoa</taxon>
        <taxon>Ecdysozoa</taxon>
        <taxon>Arthropoda</taxon>
        <taxon>Hexapoda</taxon>
        <taxon>Insecta</taxon>
        <taxon>Pterygota</taxon>
        <taxon>Neoptera</taxon>
        <taxon>Endopterygota</taxon>
        <taxon>Coleoptera</taxon>
        <taxon>Polyphaga</taxon>
        <taxon>Elateriformia</taxon>
        <taxon>Elateroidea</taxon>
        <taxon>Lampyridae</taxon>
        <taxon>Luciolinae</taxon>
        <taxon>Aquatica</taxon>
    </lineage>
</organism>
<dbReference type="PIRSF" id="PIRSF000865">
    <property type="entry name" value="Lipoprotein_lipase_LIPH"/>
    <property type="match status" value="1"/>
</dbReference>
<protein>
    <recommendedName>
        <fullName evidence="6">Lipase domain-containing protein</fullName>
    </recommendedName>
</protein>
<comment type="subcellular location">
    <subcellularLocation>
        <location evidence="1">Secreted</location>
    </subcellularLocation>
</comment>
<feature type="domain" description="Lipase" evidence="6">
    <location>
        <begin position="41"/>
        <end position="370"/>
    </location>
</feature>
<dbReference type="Pfam" id="PF00151">
    <property type="entry name" value="Lipase"/>
    <property type="match status" value="1"/>
</dbReference>
<feature type="binding site" evidence="4">
    <location>
        <position position="228"/>
    </location>
    <ligand>
        <name>Ca(2+)</name>
        <dbReference type="ChEBI" id="CHEBI:29108"/>
    </ligand>
</feature>
<feature type="binding site" evidence="4">
    <location>
        <position position="231"/>
    </location>
    <ligand>
        <name>Ca(2+)</name>
        <dbReference type="ChEBI" id="CHEBI:29108"/>
    </ligand>
</feature>
<dbReference type="InterPro" id="IPR016272">
    <property type="entry name" value="Lipase_LIPH"/>
</dbReference>
<proteinExistence type="inferred from homology"/>
<evidence type="ECO:0000256" key="5">
    <source>
        <dbReference type="RuleBase" id="RU004262"/>
    </source>
</evidence>
<accession>A0AAN7SF42</accession>
<reference evidence="8" key="1">
    <citation type="submission" date="2023-01" db="EMBL/GenBank/DDBJ databases">
        <title>Key to firefly adult light organ development and bioluminescence: homeobox transcription factors regulate luciferase expression and transportation to peroxisome.</title>
        <authorList>
            <person name="Fu X."/>
        </authorList>
    </citation>
    <scope>NUCLEOTIDE SEQUENCE [LARGE SCALE GENOMIC DNA]</scope>
</reference>
<sequence>MFFIFIYILTYCVVSVDLFQFLDQLLLSTRNANQTFEKYTSCFGDIGCISITEEWYHQKYRPQNVKPLDRNTIKTEFNVVVKSKNSVVFDLDFIHIKNGSEIEKPSNNSKIVLLIHDFTSNGLTGWIKHVAALYLIKEQVTVVSVDWQAGAEPPFEQAISNARVVALEIIAFLKDVKKKGIESVHIVGHGVGAHIAGYVGHSKRVLKIIGLDPTGPYFENMPAVVRLDPEDATWVEVIHTDAYSARSQGTQSTMGHFDFYVNGADMQPLCNDVTHLPKFTKLDRNSIKEGAILPACSHKRSFKYYIEAIHTEDCQFIGFQCKNYKEFLKGKCIDCFVERNLTCAKIGATKNEFIKPGVSYFLKTADSAPFCMNPYKVTMFFDEKTHGKSERTGTFELLMINDAGFVATAHPTNDAPASFVTTEPFSMIHYAKPPVVVNLAELRLKWIHNPNSLCVFCNNAVYVRKVHIQLISISKNE</sequence>
<dbReference type="PRINTS" id="PR00821">
    <property type="entry name" value="TAGLIPASE"/>
</dbReference>
<dbReference type="Gene3D" id="3.40.50.1820">
    <property type="entry name" value="alpha/beta hydrolase"/>
    <property type="match status" value="1"/>
</dbReference>
<dbReference type="GO" id="GO:0016042">
    <property type="term" value="P:lipid catabolic process"/>
    <property type="evidence" value="ECO:0007669"/>
    <property type="project" value="TreeGrafter"/>
</dbReference>
<name>A0AAN7SF42_9COLE</name>
<evidence type="ECO:0000256" key="4">
    <source>
        <dbReference type="PIRSR" id="PIRSR000865-2"/>
    </source>
</evidence>
<dbReference type="InterPro" id="IPR000734">
    <property type="entry name" value="TAG_lipase"/>
</dbReference>
<evidence type="ECO:0000259" key="6">
    <source>
        <dbReference type="Pfam" id="PF00151"/>
    </source>
</evidence>
<evidence type="ECO:0000256" key="1">
    <source>
        <dbReference type="ARBA" id="ARBA00004613"/>
    </source>
</evidence>
<gene>
    <name evidence="7" type="ORF">RN001_012361</name>
</gene>
<evidence type="ECO:0000313" key="8">
    <source>
        <dbReference type="Proteomes" id="UP001353858"/>
    </source>
</evidence>
<dbReference type="EMBL" id="JARPUR010000005">
    <property type="protein sequence ID" value="KAK4875939.1"/>
    <property type="molecule type" value="Genomic_DNA"/>
</dbReference>
<dbReference type="InterPro" id="IPR013818">
    <property type="entry name" value="Lipase"/>
</dbReference>
<dbReference type="PANTHER" id="PTHR11610">
    <property type="entry name" value="LIPASE"/>
    <property type="match status" value="1"/>
</dbReference>
<comment type="similarity">
    <text evidence="2 5">Belongs to the AB hydrolase superfamily. Lipase family.</text>
</comment>
<dbReference type="GO" id="GO:0046872">
    <property type="term" value="F:metal ion binding"/>
    <property type="evidence" value="ECO:0007669"/>
    <property type="project" value="UniProtKB-KW"/>
</dbReference>
<dbReference type="GO" id="GO:0016298">
    <property type="term" value="F:lipase activity"/>
    <property type="evidence" value="ECO:0007669"/>
    <property type="project" value="InterPro"/>
</dbReference>
<dbReference type="Proteomes" id="UP001353858">
    <property type="component" value="Unassembled WGS sequence"/>
</dbReference>
<keyword evidence="4" id="KW-0479">Metal-binding</keyword>
<evidence type="ECO:0000256" key="3">
    <source>
        <dbReference type="ARBA" id="ARBA00022525"/>
    </source>
</evidence>
<dbReference type="InterPro" id="IPR029058">
    <property type="entry name" value="AB_hydrolase_fold"/>
</dbReference>
<keyword evidence="3" id="KW-0964">Secreted</keyword>
<keyword evidence="4" id="KW-0106">Calcium</keyword>
<evidence type="ECO:0000256" key="2">
    <source>
        <dbReference type="ARBA" id="ARBA00010701"/>
    </source>
</evidence>
<dbReference type="GO" id="GO:0052689">
    <property type="term" value="F:carboxylic ester hydrolase activity"/>
    <property type="evidence" value="ECO:0007669"/>
    <property type="project" value="InterPro"/>
</dbReference>
<comment type="caution">
    <text evidence="7">The sequence shown here is derived from an EMBL/GenBank/DDBJ whole genome shotgun (WGS) entry which is preliminary data.</text>
</comment>